<evidence type="ECO:0000313" key="1">
    <source>
        <dbReference type="EMBL" id="KAF7417999.1"/>
    </source>
</evidence>
<keyword evidence="2" id="KW-1185">Reference proteome</keyword>
<comment type="caution">
    <text evidence="1">The sequence shown here is derived from an EMBL/GenBank/DDBJ whole genome shotgun (WGS) entry which is preliminary data.</text>
</comment>
<protein>
    <submittedName>
        <fullName evidence="1">Uncharacterized protein</fullName>
    </submittedName>
</protein>
<accession>A0A834NUK6</accession>
<evidence type="ECO:0000313" key="2">
    <source>
        <dbReference type="Proteomes" id="UP000617340"/>
    </source>
</evidence>
<reference evidence="1" key="1">
    <citation type="journal article" date="2020" name="G3 (Bethesda)">
        <title>High-Quality Assemblies for Three Invasive Social Wasps from the &lt;i&gt;Vespula&lt;/i&gt; Genus.</title>
        <authorList>
            <person name="Harrop T.W.R."/>
            <person name="Guhlin J."/>
            <person name="McLaughlin G.M."/>
            <person name="Permina E."/>
            <person name="Stockwell P."/>
            <person name="Gilligan J."/>
            <person name="Le Lec M.F."/>
            <person name="Gruber M.A.M."/>
            <person name="Quinn O."/>
            <person name="Lovegrove M."/>
            <person name="Duncan E.J."/>
            <person name="Remnant E.J."/>
            <person name="Van Eeckhoven J."/>
            <person name="Graham B."/>
            <person name="Knapp R.A."/>
            <person name="Langford K.W."/>
            <person name="Kronenberg Z."/>
            <person name="Press M.O."/>
            <person name="Eacker S.M."/>
            <person name="Wilson-Rankin E.E."/>
            <person name="Purcell J."/>
            <person name="Lester P.J."/>
            <person name="Dearden P.K."/>
        </authorList>
    </citation>
    <scope>NUCLEOTIDE SEQUENCE</scope>
    <source>
        <strain evidence="1">Linc-1</strain>
    </source>
</reference>
<organism evidence="1 2">
    <name type="scientific">Vespula germanica</name>
    <name type="common">German yellow jacket</name>
    <name type="synonym">Paravespula germanica</name>
    <dbReference type="NCBI Taxonomy" id="30212"/>
    <lineage>
        <taxon>Eukaryota</taxon>
        <taxon>Metazoa</taxon>
        <taxon>Ecdysozoa</taxon>
        <taxon>Arthropoda</taxon>
        <taxon>Hexapoda</taxon>
        <taxon>Insecta</taxon>
        <taxon>Pterygota</taxon>
        <taxon>Neoptera</taxon>
        <taxon>Endopterygota</taxon>
        <taxon>Hymenoptera</taxon>
        <taxon>Apocrita</taxon>
        <taxon>Aculeata</taxon>
        <taxon>Vespoidea</taxon>
        <taxon>Vespidae</taxon>
        <taxon>Vespinae</taxon>
        <taxon>Vespula</taxon>
    </lineage>
</organism>
<dbReference type="Proteomes" id="UP000617340">
    <property type="component" value="Unassembled WGS sequence"/>
</dbReference>
<name>A0A834NUK6_VESGE</name>
<dbReference type="EMBL" id="JACSDZ010000001">
    <property type="protein sequence ID" value="KAF7417999.1"/>
    <property type="molecule type" value="Genomic_DNA"/>
</dbReference>
<sequence>MGGNPWGLLQGWNQIHRVSKNETPPYSVLSQPSTFCGKLGGTRSRSNSGKVAGRKGSLGTDVLPTYSYLVLLFNLRGHQATSFELSTLEVDVDDLRDIDAKLMKTVCPG</sequence>
<proteinExistence type="predicted"/>
<dbReference type="AlphaFoldDB" id="A0A834NUK6"/>
<gene>
    <name evidence="1" type="ORF">HZH68_000652</name>
</gene>